<sequence>MVATVGCGVALGVGVAAVGVGVWLLVTVGVPVGVWIGSDFLEHPVATNARSIRTTTVRMRPLEQI</sequence>
<dbReference type="AlphaFoldDB" id="A0A6J7DA18"/>
<proteinExistence type="predicted"/>
<evidence type="ECO:0000313" key="1">
    <source>
        <dbReference type="EMBL" id="CAB4865794.1"/>
    </source>
</evidence>
<dbReference type="EMBL" id="CAFBLM010000016">
    <property type="protein sequence ID" value="CAB4865794.1"/>
    <property type="molecule type" value="Genomic_DNA"/>
</dbReference>
<reference evidence="1" key="1">
    <citation type="submission" date="2020-05" db="EMBL/GenBank/DDBJ databases">
        <authorList>
            <person name="Chiriac C."/>
            <person name="Salcher M."/>
            <person name="Ghai R."/>
            <person name="Kavagutti S V."/>
        </authorList>
    </citation>
    <scope>NUCLEOTIDE SEQUENCE</scope>
</reference>
<organism evidence="1">
    <name type="scientific">freshwater metagenome</name>
    <dbReference type="NCBI Taxonomy" id="449393"/>
    <lineage>
        <taxon>unclassified sequences</taxon>
        <taxon>metagenomes</taxon>
        <taxon>ecological metagenomes</taxon>
    </lineage>
</organism>
<gene>
    <name evidence="1" type="ORF">UFOPK3401_00513</name>
</gene>
<accession>A0A6J7DA18</accession>
<name>A0A6J7DA18_9ZZZZ</name>
<protein>
    <submittedName>
        <fullName evidence="1">Unannotated protein</fullName>
    </submittedName>
</protein>